<keyword evidence="2" id="KW-0489">Methyltransferase</keyword>
<feature type="domain" description="Methyltransferase type 11" evidence="1">
    <location>
        <begin position="49"/>
        <end position="142"/>
    </location>
</feature>
<dbReference type="Proteomes" id="UP000199159">
    <property type="component" value="Unassembled WGS sequence"/>
</dbReference>
<dbReference type="InterPro" id="IPR013216">
    <property type="entry name" value="Methyltransf_11"/>
</dbReference>
<evidence type="ECO:0000313" key="2">
    <source>
        <dbReference type="EMBL" id="SDP47260.1"/>
    </source>
</evidence>
<dbReference type="EMBL" id="FNJU01000003">
    <property type="protein sequence ID" value="SDP47260.1"/>
    <property type="molecule type" value="Genomic_DNA"/>
</dbReference>
<evidence type="ECO:0000313" key="3">
    <source>
        <dbReference type="Proteomes" id="UP000199159"/>
    </source>
</evidence>
<dbReference type="SUPFAM" id="SSF53335">
    <property type="entry name" value="S-adenosyl-L-methionine-dependent methyltransferases"/>
    <property type="match status" value="1"/>
</dbReference>
<gene>
    <name evidence="2" type="ORF">SAMN05216565_103208</name>
</gene>
<dbReference type="STRING" id="930152.SAMN05216565_103208"/>
<proteinExistence type="predicted"/>
<dbReference type="GO" id="GO:0008757">
    <property type="term" value="F:S-adenosylmethionine-dependent methyltransferase activity"/>
    <property type="evidence" value="ECO:0007669"/>
    <property type="project" value="InterPro"/>
</dbReference>
<dbReference type="CDD" id="cd02440">
    <property type="entry name" value="AdoMet_MTases"/>
    <property type="match status" value="1"/>
</dbReference>
<name>A0A1H0T0L5_9BACI</name>
<organism evidence="2 3">
    <name type="scientific">Litchfieldia salsa</name>
    <dbReference type="NCBI Taxonomy" id="930152"/>
    <lineage>
        <taxon>Bacteria</taxon>
        <taxon>Bacillati</taxon>
        <taxon>Bacillota</taxon>
        <taxon>Bacilli</taxon>
        <taxon>Bacillales</taxon>
        <taxon>Bacillaceae</taxon>
        <taxon>Litchfieldia</taxon>
    </lineage>
</organism>
<dbReference type="OrthoDB" id="9791837at2"/>
<dbReference type="GO" id="GO:0032259">
    <property type="term" value="P:methylation"/>
    <property type="evidence" value="ECO:0007669"/>
    <property type="project" value="UniProtKB-KW"/>
</dbReference>
<dbReference type="AlphaFoldDB" id="A0A1H0T0L5"/>
<keyword evidence="3" id="KW-1185">Reference proteome</keyword>
<accession>A0A1H0T0L5</accession>
<keyword evidence="2" id="KW-0808">Transferase</keyword>
<protein>
    <submittedName>
        <fullName evidence="2">Methyltransferase domain-containing protein</fullName>
    </submittedName>
</protein>
<dbReference type="Pfam" id="PF08241">
    <property type="entry name" value="Methyltransf_11"/>
    <property type="match status" value="1"/>
</dbReference>
<dbReference type="PANTHER" id="PTHR43861:SF1">
    <property type="entry name" value="TRANS-ACONITATE 2-METHYLTRANSFERASE"/>
    <property type="match status" value="1"/>
</dbReference>
<dbReference type="InterPro" id="IPR029063">
    <property type="entry name" value="SAM-dependent_MTases_sf"/>
</dbReference>
<reference evidence="3" key="1">
    <citation type="submission" date="2016-10" db="EMBL/GenBank/DDBJ databases">
        <authorList>
            <person name="Varghese N."/>
            <person name="Submissions S."/>
        </authorList>
    </citation>
    <scope>NUCLEOTIDE SEQUENCE [LARGE SCALE GENOMIC DNA]</scope>
    <source>
        <strain evidence="3">IBRC-M10078</strain>
    </source>
</reference>
<dbReference type="Gene3D" id="3.40.50.150">
    <property type="entry name" value="Vaccinia Virus protein VP39"/>
    <property type="match status" value="1"/>
</dbReference>
<evidence type="ECO:0000259" key="1">
    <source>
        <dbReference type="Pfam" id="PF08241"/>
    </source>
</evidence>
<dbReference type="PANTHER" id="PTHR43861">
    <property type="entry name" value="TRANS-ACONITATE 2-METHYLTRANSFERASE-RELATED"/>
    <property type="match status" value="1"/>
</dbReference>
<dbReference type="RefSeq" id="WP_090851911.1">
    <property type="nucleotide sequence ID" value="NZ_FNJU01000003.1"/>
</dbReference>
<sequence length="235" mass="27519">MKEEIKEIFNQLANVYEHSLDHTSLYNSEYERPAMLSQLPSDLTNKNVLDAGCAAGWYTLELVNRGANVIATDLSPEMVNSAKRRLGNRAEVMCLDLEAKLPFNDHSFDIILSSLTLHYLKEWDLPFSEFKRILKPNGFLIFSIHHPLSDIRLLDEPQYFSTELIIDQWKKEGKLYEVPFYRRPLSDILNKTLKYFTIQSVIEPKPTIAFKERSPERYEQLMQRPQFLIIKAYSR</sequence>